<sequence length="246" mass="25287">MLAMSSGRLLIELKLRSSSTRLSSVHKNWGKAAALTTARAAKSPLARLATAATTVAVFASAAAAAALLALSSLNYPGGEALSHVARVAALAPAVATPAAAVHVDVLSCMTGVTLFGQNPAGRPVLLVPDGAGLRFDKTEDAARLKRPGFWLGFDYLLVEDPAVVAGGRWETLGVVEGFAGVEVLRPGGHDVEAAATPGPVVGRGRVVAAVRDAVRGVTGGWWVGPRMEPRVYILKRDKVGAVVVGT</sequence>
<protein>
    <submittedName>
        <fullName evidence="1">Uncharacterized protein</fullName>
    </submittedName>
</protein>
<dbReference type="STRING" id="100787.A0A0G4LEF0"/>
<evidence type="ECO:0000313" key="1">
    <source>
        <dbReference type="EMBL" id="CRK20080.1"/>
    </source>
</evidence>
<dbReference type="EMBL" id="CVQH01011114">
    <property type="protein sequence ID" value="CRK20080.1"/>
    <property type="molecule type" value="Genomic_DNA"/>
</dbReference>
<accession>A0A0G4LEF0</accession>
<name>A0A0G4LEF0_VERLO</name>
<organism evidence="1 2">
    <name type="scientific">Verticillium longisporum</name>
    <name type="common">Verticillium dahliae var. longisporum</name>
    <dbReference type="NCBI Taxonomy" id="100787"/>
    <lineage>
        <taxon>Eukaryota</taxon>
        <taxon>Fungi</taxon>
        <taxon>Dikarya</taxon>
        <taxon>Ascomycota</taxon>
        <taxon>Pezizomycotina</taxon>
        <taxon>Sordariomycetes</taxon>
        <taxon>Hypocreomycetidae</taxon>
        <taxon>Glomerellales</taxon>
        <taxon>Plectosphaerellaceae</taxon>
        <taxon>Verticillium</taxon>
    </lineage>
</organism>
<keyword evidence="2" id="KW-1185">Reference proteome</keyword>
<dbReference type="AlphaFoldDB" id="A0A0G4LEF0"/>
<gene>
    <name evidence="1" type="ORF">BN1708_012729</name>
</gene>
<feature type="non-terminal residue" evidence="1">
    <location>
        <position position="246"/>
    </location>
</feature>
<dbReference type="UniPathway" id="UPA00378"/>
<dbReference type="Proteomes" id="UP000044602">
    <property type="component" value="Unassembled WGS sequence"/>
</dbReference>
<proteinExistence type="predicted"/>
<reference evidence="1 2" key="1">
    <citation type="submission" date="2015-05" db="EMBL/GenBank/DDBJ databases">
        <authorList>
            <person name="Wang D.B."/>
            <person name="Wang M."/>
        </authorList>
    </citation>
    <scope>NUCLEOTIDE SEQUENCE [LARGE SCALE GENOMIC DNA]</scope>
    <source>
        <strain evidence="1">VL1</strain>
    </source>
</reference>
<evidence type="ECO:0000313" key="2">
    <source>
        <dbReference type="Proteomes" id="UP000044602"/>
    </source>
</evidence>